<reference evidence="2 3" key="1">
    <citation type="submission" date="2008-07" db="EMBL/GenBank/DDBJ databases">
        <authorList>
            <person name="El-Sayed N."/>
            <person name="Caler E."/>
            <person name="Inman J."/>
            <person name="Amedeo P."/>
            <person name="Hass B."/>
            <person name="Wortman J."/>
        </authorList>
    </citation>
    <scope>NUCLEOTIDE SEQUENCE [LARGE SCALE GENOMIC DNA]</scope>
    <source>
        <strain evidence="3">ATCC 50983 / TXsc</strain>
    </source>
</reference>
<feature type="non-terminal residue" evidence="2">
    <location>
        <position position="68"/>
    </location>
</feature>
<organism evidence="3">
    <name type="scientific">Perkinsus marinus (strain ATCC 50983 / TXsc)</name>
    <dbReference type="NCBI Taxonomy" id="423536"/>
    <lineage>
        <taxon>Eukaryota</taxon>
        <taxon>Sar</taxon>
        <taxon>Alveolata</taxon>
        <taxon>Perkinsozoa</taxon>
        <taxon>Perkinsea</taxon>
        <taxon>Perkinsida</taxon>
        <taxon>Perkinsidae</taxon>
        <taxon>Perkinsus</taxon>
    </lineage>
</organism>
<evidence type="ECO:0000313" key="2">
    <source>
        <dbReference type="EMBL" id="EER03285.1"/>
    </source>
</evidence>
<keyword evidence="3" id="KW-1185">Reference proteome</keyword>
<dbReference type="AlphaFoldDB" id="C5LIV0"/>
<sequence>VIGPMSPDSICSSDLKPLDKKPTDTTGYRAQSSRRCADRRCQNVRNSLRFPGPTGKTKRISTGRDSHN</sequence>
<dbReference type="Proteomes" id="UP000007800">
    <property type="component" value="Unassembled WGS sequence"/>
</dbReference>
<name>C5LIV0_PERM5</name>
<dbReference type="InParanoid" id="C5LIV0"/>
<feature type="region of interest" description="Disordered" evidence="1">
    <location>
        <begin position="1"/>
        <end position="68"/>
    </location>
</feature>
<dbReference type="RefSeq" id="XP_002771469.1">
    <property type="nucleotide sequence ID" value="XM_002771423.1"/>
</dbReference>
<gene>
    <name evidence="2" type="ORF">Pmar_PMAR000522</name>
</gene>
<dbReference type="GeneID" id="9047431"/>
<proteinExistence type="predicted"/>
<dbReference type="EMBL" id="GG682245">
    <property type="protein sequence ID" value="EER03285.1"/>
    <property type="molecule type" value="Genomic_DNA"/>
</dbReference>
<feature type="compositionally biased region" description="Polar residues" evidence="1">
    <location>
        <begin position="24"/>
        <end position="34"/>
    </location>
</feature>
<protein>
    <submittedName>
        <fullName evidence="2">Uncharacterized protein</fullName>
    </submittedName>
</protein>
<evidence type="ECO:0000313" key="3">
    <source>
        <dbReference type="Proteomes" id="UP000007800"/>
    </source>
</evidence>
<feature type="non-terminal residue" evidence="2">
    <location>
        <position position="1"/>
    </location>
</feature>
<evidence type="ECO:0000256" key="1">
    <source>
        <dbReference type="SAM" id="MobiDB-lite"/>
    </source>
</evidence>
<accession>C5LIV0</accession>